<reference evidence="6 7" key="1">
    <citation type="journal article" date="2016" name="Mol. Biol. Evol.">
        <title>Comparative Genomics of Early-Diverging Mushroom-Forming Fungi Provides Insights into the Origins of Lignocellulose Decay Capabilities.</title>
        <authorList>
            <person name="Nagy L.G."/>
            <person name="Riley R."/>
            <person name="Tritt A."/>
            <person name="Adam C."/>
            <person name="Daum C."/>
            <person name="Floudas D."/>
            <person name="Sun H."/>
            <person name="Yadav J.S."/>
            <person name="Pangilinan J."/>
            <person name="Larsson K.H."/>
            <person name="Matsuura K."/>
            <person name="Barry K."/>
            <person name="Labutti K."/>
            <person name="Kuo R."/>
            <person name="Ohm R.A."/>
            <person name="Bhattacharya S.S."/>
            <person name="Shirouzu T."/>
            <person name="Yoshinaga Y."/>
            <person name="Martin F.M."/>
            <person name="Grigoriev I.V."/>
            <person name="Hibbett D.S."/>
        </authorList>
    </citation>
    <scope>NUCLEOTIDE SEQUENCE [LARGE SCALE GENOMIC DNA]</scope>
    <source>
        <strain evidence="6 7">HHB9708</strain>
    </source>
</reference>
<organism evidence="6 7">
    <name type="scientific">Sistotremastrum niveocremeum HHB9708</name>
    <dbReference type="NCBI Taxonomy" id="1314777"/>
    <lineage>
        <taxon>Eukaryota</taxon>
        <taxon>Fungi</taxon>
        <taxon>Dikarya</taxon>
        <taxon>Basidiomycota</taxon>
        <taxon>Agaricomycotina</taxon>
        <taxon>Agaricomycetes</taxon>
        <taxon>Sistotremastrales</taxon>
        <taxon>Sistotremastraceae</taxon>
        <taxon>Sertulicium</taxon>
        <taxon>Sertulicium niveocremeum</taxon>
    </lineage>
</organism>
<feature type="transmembrane region" description="Helical" evidence="5">
    <location>
        <begin position="277"/>
        <end position="301"/>
    </location>
</feature>
<dbReference type="InterPro" id="IPR005178">
    <property type="entry name" value="Ostalpha/TMEM184C"/>
</dbReference>
<feature type="transmembrane region" description="Helical" evidence="5">
    <location>
        <begin position="170"/>
        <end position="193"/>
    </location>
</feature>
<evidence type="ECO:0000256" key="1">
    <source>
        <dbReference type="ARBA" id="ARBA00004141"/>
    </source>
</evidence>
<dbReference type="GO" id="GO:0016020">
    <property type="term" value="C:membrane"/>
    <property type="evidence" value="ECO:0007669"/>
    <property type="project" value="UniProtKB-SubCell"/>
</dbReference>
<protein>
    <recommendedName>
        <fullName evidence="8">DUF300-domain-containing protein</fullName>
    </recommendedName>
</protein>
<evidence type="ECO:0008006" key="8">
    <source>
        <dbReference type="Google" id="ProtNLM"/>
    </source>
</evidence>
<comment type="subcellular location">
    <subcellularLocation>
        <location evidence="1">Membrane</location>
        <topology evidence="1">Multi-pass membrane protein</topology>
    </subcellularLocation>
</comment>
<dbReference type="SMART" id="SM01417">
    <property type="entry name" value="Solute_trans_a"/>
    <property type="match status" value="1"/>
</dbReference>
<evidence type="ECO:0000313" key="7">
    <source>
        <dbReference type="Proteomes" id="UP000076722"/>
    </source>
</evidence>
<dbReference type="AlphaFoldDB" id="A0A164WHB4"/>
<keyword evidence="7" id="KW-1185">Reference proteome</keyword>
<feature type="transmembrane region" description="Helical" evidence="5">
    <location>
        <begin position="88"/>
        <end position="108"/>
    </location>
</feature>
<evidence type="ECO:0000256" key="3">
    <source>
        <dbReference type="ARBA" id="ARBA00022989"/>
    </source>
</evidence>
<dbReference type="STRING" id="1314777.A0A164WHB4"/>
<feature type="transmembrane region" description="Helical" evidence="5">
    <location>
        <begin position="57"/>
        <end position="76"/>
    </location>
</feature>
<dbReference type="PANTHER" id="PTHR23423">
    <property type="entry name" value="ORGANIC SOLUTE TRANSPORTER-RELATED"/>
    <property type="match status" value="1"/>
</dbReference>
<accession>A0A164WHB4</accession>
<keyword evidence="3 5" id="KW-1133">Transmembrane helix</keyword>
<sequence>MTIPGSCYANNAPLTDPNSYPKTVVRAIFRTSPCPVLSNACFLNSKEGWIDSDQVHVIGWIVAGLGALLSLTIASKDASHHARHNKKILSITFIPFVVALVSFLSYLFFRYSVYFSLVQVVYESFTFVAFFRLFSGHEYSKLYQSPSSRLAMPLCCFGNSPSEETVYIFVWQYAIVGPLIVIAGIVTNVLGVYCPGDALNPHFAHLYLEAIKLLNGYLASNALSAYRARVVDGQHLGLKFFVLQALTFYITCEHQFFVVLAKLGLIKPTPFWKRDNIASGLSSLVFCIEMPILFIVMRFAFPVDETYVYS</sequence>
<feature type="transmembrane region" description="Helical" evidence="5">
    <location>
        <begin position="114"/>
        <end position="134"/>
    </location>
</feature>
<evidence type="ECO:0000313" key="6">
    <source>
        <dbReference type="EMBL" id="KZS95042.1"/>
    </source>
</evidence>
<gene>
    <name evidence="6" type="ORF">SISNIDRAFT_483947</name>
</gene>
<keyword evidence="4 5" id="KW-0472">Membrane</keyword>
<dbReference type="Pfam" id="PF03619">
    <property type="entry name" value="Solute_trans_a"/>
    <property type="match status" value="1"/>
</dbReference>
<keyword evidence="2 5" id="KW-0812">Transmembrane</keyword>
<evidence type="ECO:0000256" key="2">
    <source>
        <dbReference type="ARBA" id="ARBA00022692"/>
    </source>
</evidence>
<dbReference type="OrthoDB" id="5348404at2759"/>
<dbReference type="Proteomes" id="UP000076722">
    <property type="component" value="Unassembled WGS sequence"/>
</dbReference>
<name>A0A164WHB4_9AGAM</name>
<dbReference type="EMBL" id="KV419402">
    <property type="protein sequence ID" value="KZS95042.1"/>
    <property type="molecule type" value="Genomic_DNA"/>
</dbReference>
<evidence type="ECO:0000256" key="5">
    <source>
        <dbReference type="SAM" id="Phobius"/>
    </source>
</evidence>
<proteinExistence type="predicted"/>
<evidence type="ECO:0000256" key="4">
    <source>
        <dbReference type="ARBA" id="ARBA00023136"/>
    </source>
</evidence>